<dbReference type="Pfam" id="PF12833">
    <property type="entry name" value="HTH_18"/>
    <property type="match status" value="1"/>
</dbReference>
<dbReference type="PANTHER" id="PTHR47893">
    <property type="entry name" value="REGULATORY PROTEIN PCHR"/>
    <property type="match status" value="1"/>
</dbReference>
<dbReference type="InterPro" id="IPR018060">
    <property type="entry name" value="HTH_AraC"/>
</dbReference>
<dbReference type="PROSITE" id="PS01124">
    <property type="entry name" value="HTH_ARAC_FAMILY_2"/>
    <property type="match status" value="1"/>
</dbReference>
<evidence type="ECO:0000313" key="6">
    <source>
        <dbReference type="Proteomes" id="UP001432180"/>
    </source>
</evidence>
<evidence type="ECO:0000313" key="5">
    <source>
        <dbReference type="EMBL" id="WPL17092.1"/>
    </source>
</evidence>
<keyword evidence="2" id="KW-0238">DNA-binding</keyword>
<dbReference type="RefSeq" id="WP_328987606.1">
    <property type="nucleotide sequence ID" value="NZ_CP121472.1"/>
</dbReference>
<dbReference type="PANTHER" id="PTHR47893:SF1">
    <property type="entry name" value="REGULATORY PROTEIN PCHR"/>
    <property type="match status" value="1"/>
</dbReference>
<organism evidence="5 6">
    <name type="scientific">Thiorhodovibrio winogradskyi</name>
    <dbReference type="NCBI Taxonomy" id="77007"/>
    <lineage>
        <taxon>Bacteria</taxon>
        <taxon>Pseudomonadati</taxon>
        <taxon>Pseudomonadota</taxon>
        <taxon>Gammaproteobacteria</taxon>
        <taxon>Chromatiales</taxon>
        <taxon>Chromatiaceae</taxon>
        <taxon>Thiorhodovibrio</taxon>
    </lineage>
</organism>
<dbReference type="Gene3D" id="1.10.10.60">
    <property type="entry name" value="Homeodomain-like"/>
    <property type="match status" value="2"/>
</dbReference>
<evidence type="ECO:0000256" key="1">
    <source>
        <dbReference type="ARBA" id="ARBA00023015"/>
    </source>
</evidence>
<gene>
    <name evidence="5" type="primary">btr</name>
    <name evidence="5" type="ORF">Thiowin_02078</name>
</gene>
<sequence length="333" mass="37642">MRYFESMLNEYRTVFLQDAAFHAVDGAGLLTPGPRHERIGVAATGYLEHLMFDNGLLAGRCDYRLERAHQATFCHLETFLGASPLVEGEFDLAIPDLHFLERIRADRIWVRAGRVDAMHYAQPARQFMRGVSIDVSDSLLGHWREQAPQALSQALRAVLEDSRPTLKPFSGRWNDLRALALRFLAVDTSTLCGRLQFESLALDLLARLLGAEGDIRLTRTERRERRLHTALDDARAILDSDLTASPTIAELARRVGLNECYLKAGFRQRFGHTIGAYVRLRRMEQARELLERGGYGVQEAALAVGFSNLGWFSSIFKSQFGCLPSTLVRPRRR</sequence>
<dbReference type="InterPro" id="IPR009057">
    <property type="entry name" value="Homeodomain-like_sf"/>
</dbReference>
<dbReference type="PROSITE" id="PS00041">
    <property type="entry name" value="HTH_ARAC_FAMILY_1"/>
    <property type="match status" value="1"/>
</dbReference>
<accession>A0ABZ0S9H9</accession>
<evidence type="ECO:0000256" key="3">
    <source>
        <dbReference type="ARBA" id="ARBA00023163"/>
    </source>
</evidence>
<name>A0ABZ0S9H9_9GAMM</name>
<reference evidence="5 6" key="1">
    <citation type="journal article" date="2023" name="Microorganisms">
        <title>Thiorhodovibrio frisius and Trv. litoralis spp. nov., Two Novel Members from a Clade of Fastidious Purple Sulfur Bacteria That Exhibit Unique Red-Shifted Light-Harvesting Capabilities.</title>
        <authorList>
            <person name="Methner A."/>
            <person name="Kuzyk S.B."/>
            <person name="Petersen J."/>
            <person name="Bauer S."/>
            <person name="Brinkmann H."/>
            <person name="Sichau K."/>
            <person name="Wanner G."/>
            <person name="Wolf J."/>
            <person name="Neumann-Schaal M."/>
            <person name="Henke P."/>
            <person name="Tank M."/>
            <person name="Sproer C."/>
            <person name="Bunk B."/>
            <person name="Overmann J."/>
        </authorList>
    </citation>
    <scope>NUCLEOTIDE SEQUENCE [LARGE SCALE GENOMIC DNA]</scope>
    <source>
        <strain evidence="5 6">DSM 6702</strain>
    </source>
</reference>
<feature type="domain" description="HTH araC/xylS-type" evidence="4">
    <location>
        <begin position="232"/>
        <end position="330"/>
    </location>
</feature>
<keyword evidence="1" id="KW-0805">Transcription regulation</keyword>
<dbReference type="Proteomes" id="UP001432180">
    <property type="component" value="Chromosome"/>
</dbReference>
<evidence type="ECO:0000259" key="4">
    <source>
        <dbReference type="PROSITE" id="PS01124"/>
    </source>
</evidence>
<dbReference type="InterPro" id="IPR053142">
    <property type="entry name" value="PchR_regulatory_protein"/>
</dbReference>
<keyword evidence="6" id="KW-1185">Reference proteome</keyword>
<keyword evidence="3" id="KW-0804">Transcription</keyword>
<protein>
    <submittedName>
        <fullName evidence="5">Bacillibactin transport regulator</fullName>
    </submittedName>
</protein>
<dbReference type="SMART" id="SM00342">
    <property type="entry name" value="HTH_ARAC"/>
    <property type="match status" value="1"/>
</dbReference>
<evidence type="ECO:0000256" key="2">
    <source>
        <dbReference type="ARBA" id="ARBA00023125"/>
    </source>
</evidence>
<dbReference type="SUPFAM" id="SSF46689">
    <property type="entry name" value="Homeodomain-like"/>
    <property type="match status" value="2"/>
</dbReference>
<dbReference type="InterPro" id="IPR018062">
    <property type="entry name" value="HTH_AraC-typ_CS"/>
</dbReference>
<dbReference type="EMBL" id="CP121472">
    <property type="protein sequence ID" value="WPL17092.1"/>
    <property type="molecule type" value="Genomic_DNA"/>
</dbReference>
<proteinExistence type="predicted"/>